<dbReference type="Proteomes" id="UP000242525">
    <property type="component" value="Unassembled WGS sequence"/>
</dbReference>
<proteinExistence type="predicted"/>
<name>A0A0J9XCC8_GEOCN</name>
<keyword evidence="5" id="KW-1185">Reference proteome</keyword>
<dbReference type="GO" id="GO:0005739">
    <property type="term" value="C:mitochondrion"/>
    <property type="evidence" value="ECO:0007669"/>
    <property type="project" value="UniProtKB-SubCell"/>
</dbReference>
<dbReference type="GO" id="GO:0006123">
    <property type="term" value="P:mitochondrial electron transport, cytochrome c to oxygen"/>
    <property type="evidence" value="ECO:0007669"/>
    <property type="project" value="InterPro"/>
</dbReference>
<feature type="region of interest" description="Disordered" evidence="3">
    <location>
        <begin position="19"/>
        <end position="49"/>
    </location>
</feature>
<evidence type="ECO:0000256" key="1">
    <source>
        <dbReference type="ARBA" id="ARBA00004173"/>
    </source>
</evidence>
<dbReference type="STRING" id="1173061.A0A0J9XCC8"/>
<sequence>MLRLIARRQFSTALLTRAAASAGGSTGSPAPTTQGGPIRTQQKKRQRTNALQEAFKFSDDDDDFNRIRSGAIDFDAEGAPDLAHLNKRWEKLDPLEQEEIALYLEQRMRSDWNELTPDEKKAALFVSYGPWGPRTPQQPNPVKGYDIFIKVVLGLMVGVTGYQVYQGKAGYLSLGGKSDGETVAPVEEKKEN</sequence>
<dbReference type="OrthoDB" id="4072188at2759"/>
<protein>
    <submittedName>
        <fullName evidence="4">Similar to Saccharomyces cerevisiae YIL111W COX5B Subunit Vb of cytochrome c oxidase</fullName>
    </submittedName>
</protein>
<accession>A0A0J9XCC8</accession>
<evidence type="ECO:0000256" key="2">
    <source>
        <dbReference type="ARBA" id="ARBA00023128"/>
    </source>
</evidence>
<dbReference type="AlphaFoldDB" id="A0A0J9XCC8"/>
<dbReference type="SUPFAM" id="SSF81406">
    <property type="entry name" value="Mitochondrial cytochrome c oxidase subunit IV"/>
    <property type="match status" value="1"/>
</dbReference>
<dbReference type="EMBL" id="CCBN010000008">
    <property type="protein sequence ID" value="CDO54494.1"/>
    <property type="molecule type" value="Genomic_DNA"/>
</dbReference>
<reference evidence="4" key="1">
    <citation type="submission" date="2014-03" db="EMBL/GenBank/DDBJ databases">
        <authorList>
            <person name="Casaregola S."/>
        </authorList>
    </citation>
    <scope>NUCLEOTIDE SEQUENCE [LARGE SCALE GENOMIC DNA]</scope>
    <source>
        <strain evidence="4">CLIB 918</strain>
    </source>
</reference>
<dbReference type="GO" id="GO:0045277">
    <property type="term" value="C:respiratory chain complex IV"/>
    <property type="evidence" value="ECO:0007669"/>
    <property type="project" value="InterPro"/>
</dbReference>
<keyword evidence="2" id="KW-0496">Mitochondrion</keyword>
<organism evidence="4 5">
    <name type="scientific">Geotrichum candidum</name>
    <name type="common">Oospora lactis</name>
    <name type="synonym">Dipodascus geotrichum</name>
    <dbReference type="NCBI Taxonomy" id="1173061"/>
    <lineage>
        <taxon>Eukaryota</taxon>
        <taxon>Fungi</taxon>
        <taxon>Dikarya</taxon>
        <taxon>Ascomycota</taxon>
        <taxon>Saccharomycotina</taxon>
        <taxon>Dipodascomycetes</taxon>
        <taxon>Dipodascales</taxon>
        <taxon>Dipodascaceae</taxon>
        <taxon>Geotrichum</taxon>
    </lineage>
</organism>
<comment type="subcellular location">
    <subcellularLocation>
        <location evidence="1">Mitochondrion</location>
    </subcellularLocation>
</comment>
<evidence type="ECO:0000313" key="5">
    <source>
        <dbReference type="Proteomes" id="UP000242525"/>
    </source>
</evidence>
<dbReference type="Pfam" id="PF02936">
    <property type="entry name" value="COX4"/>
    <property type="match status" value="1"/>
</dbReference>
<evidence type="ECO:0000313" key="4">
    <source>
        <dbReference type="EMBL" id="CDO54494.1"/>
    </source>
</evidence>
<evidence type="ECO:0000256" key="3">
    <source>
        <dbReference type="SAM" id="MobiDB-lite"/>
    </source>
</evidence>
<dbReference type="Gene3D" id="1.10.442.10">
    <property type="entry name" value="Cytochrome c oxidase subunit IV"/>
    <property type="match status" value="1"/>
</dbReference>
<dbReference type="InterPro" id="IPR036639">
    <property type="entry name" value="Cyt_c_oxidase_su4_sf"/>
</dbReference>
<gene>
    <name evidence="4" type="ORF">BN980_GECA08s00021g</name>
</gene>
<comment type="caution">
    <text evidence="4">The sequence shown here is derived from an EMBL/GenBank/DDBJ whole genome shotgun (WGS) entry which is preliminary data.</text>
</comment>
<dbReference type="InterPro" id="IPR004203">
    <property type="entry name" value="Cyt_c_oxidase_su4_fam"/>
</dbReference>
<feature type="compositionally biased region" description="Low complexity" evidence="3">
    <location>
        <begin position="19"/>
        <end position="37"/>
    </location>
</feature>